<name>A0A3S5DMG0_SALET</name>
<organism evidence="1 2">
    <name type="scientific">Salmonella enterica I</name>
    <dbReference type="NCBI Taxonomy" id="59201"/>
    <lineage>
        <taxon>Bacteria</taxon>
        <taxon>Pseudomonadati</taxon>
        <taxon>Pseudomonadota</taxon>
        <taxon>Gammaproteobacteria</taxon>
        <taxon>Enterobacterales</taxon>
        <taxon>Enterobacteriaceae</taxon>
        <taxon>Salmonella</taxon>
    </lineage>
</organism>
<sequence length="36" mass="3997">MMGRLMGGGAGFAQQPLFKLEKPGQPCIRQIYRCGR</sequence>
<evidence type="ECO:0000313" key="2">
    <source>
        <dbReference type="Proteomes" id="UP000269208"/>
    </source>
</evidence>
<keyword evidence="1" id="KW-0449">Lipoprotein</keyword>
<dbReference type="Proteomes" id="UP000269208">
    <property type="component" value="Chromosome"/>
</dbReference>
<dbReference type="EMBL" id="LR134190">
    <property type="protein sequence ID" value="VEB54004.1"/>
    <property type="molecule type" value="Genomic_DNA"/>
</dbReference>
<reference evidence="1 2" key="1">
    <citation type="submission" date="2018-12" db="EMBL/GenBank/DDBJ databases">
        <authorList>
            <consortium name="Pathogen Informatics"/>
        </authorList>
    </citation>
    <scope>NUCLEOTIDE SEQUENCE [LARGE SCALE GENOMIC DNA]</scope>
    <source>
        <strain evidence="1 2">NCTC6754</strain>
    </source>
</reference>
<protein>
    <submittedName>
        <fullName evidence="1">Lipoprotein</fullName>
    </submittedName>
</protein>
<accession>A0A3S5DMG0</accession>
<proteinExistence type="predicted"/>
<gene>
    <name evidence="1" type="ORF">NCTC6754_03065</name>
</gene>
<evidence type="ECO:0000313" key="1">
    <source>
        <dbReference type="EMBL" id="VEB54004.1"/>
    </source>
</evidence>
<dbReference type="AlphaFoldDB" id="A0A3S5DMG0"/>